<dbReference type="OrthoDB" id="3683192at2759"/>
<dbReference type="Proteomes" id="UP000030641">
    <property type="component" value="Unassembled WGS sequence"/>
</dbReference>
<organism evidence="1 2">
    <name type="scientific">Aureobasidium subglaciale (strain EXF-2481)</name>
    <name type="common">Aureobasidium pullulans var. subglaciale</name>
    <dbReference type="NCBI Taxonomy" id="1043005"/>
    <lineage>
        <taxon>Eukaryota</taxon>
        <taxon>Fungi</taxon>
        <taxon>Dikarya</taxon>
        <taxon>Ascomycota</taxon>
        <taxon>Pezizomycotina</taxon>
        <taxon>Dothideomycetes</taxon>
        <taxon>Dothideomycetidae</taxon>
        <taxon>Dothideales</taxon>
        <taxon>Saccotheciaceae</taxon>
        <taxon>Aureobasidium</taxon>
    </lineage>
</organism>
<dbReference type="EMBL" id="KL584767">
    <property type="protein sequence ID" value="KEQ93186.1"/>
    <property type="molecule type" value="Genomic_DNA"/>
</dbReference>
<keyword evidence="2" id="KW-1185">Reference proteome</keyword>
<dbReference type="InParanoid" id="A0A074Z2A8"/>
<evidence type="ECO:0000313" key="2">
    <source>
        <dbReference type="Proteomes" id="UP000030641"/>
    </source>
</evidence>
<sequence length="137" mass="15559">MTALSDEKLPLYSAAATSSLLPPQPTATPDDVRDFIAGLLVLTRDPPLQHARETASKWKLGTGRELNAYPPGVYADIFGSEDAWMVYRETQLFIRGREKGKNTRKDRLRKCWLSMRPLQVEDADNSDRGLSYRYCDH</sequence>
<dbReference type="HOGENOM" id="CLU_1864738_0_0_1"/>
<dbReference type="RefSeq" id="XP_013341559.1">
    <property type="nucleotide sequence ID" value="XM_013486105.1"/>
</dbReference>
<evidence type="ECO:0000313" key="1">
    <source>
        <dbReference type="EMBL" id="KEQ93186.1"/>
    </source>
</evidence>
<protein>
    <submittedName>
        <fullName evidence="1">Uncharacterized protein</fullName>
    </submittedName>
</protein>
<proteinExistence type="predicted"/>
<name>A0A074Z2A8_AURSE</name>
<accession>A0A074Z2A8</accession>
<gene>
    <name evidence="1" type="ORF">AUEXF2481DRAFT_31634</name>
</gene>
<reference evidence="1 2" key="1">
    <citation type="journal article" date="2014" name="BMC Genomics">
        <title>Genome sequencing of four Aureobasidium pullulans varieties: biotechnological potential, stress tolerance, and description of new species.</title>
        <authorList>
            <person name="Gostin Ar C."/>
            <person name="Ohm R.A."/>
            <person name="Kogej T."/>
            <person name="Sonjak S."/>
            <person name="Turk M."/>
            <person name="Zajc J."/>
            <person name="Zalar P."/>
            <person name="Grube M."/>
            <person name="Sun H."/>
            <person name="Han J."/>
            <person name="Sharma A."/>
            <person name="Chiniquy J."/>
            <person name="Ngan C.Y."/>
            <person name="Lipzen A."/>
            <person name="Barry K."/>
            <person name="Grigoriev I.V."/>
            <person name="Gunde-Cimerman N."/>
        </authorList>
    </citation>
    <scope>NUCLEOTIDE SEQUENCE [LARGE SCALE GENOMIC DNA]</scope>
    <source>
        <strain evidence="1 2">EXF-2481</strain>
    </source>
</reference>
<dbReference type="GeneID" id="25364479"/>
<dbReference type="AlphaFoldDB" id="A0A074Z2A8"/>